<accession>A0A222VS48</accession>
<dbReference type="Gene3D" id="1.10.189.10">
    <property type="entry name" value="Pyruvate Phosphate Dikinase, domain 2"/>
    <property type="match status" value="1"/>
</dbReference>
<dbReference type="InterPro" id="IPR036637">
    <property type="entry name" value="Phosphohistidine_dom_sf"/>
</dbReference>
<dbReference type="Gene3D" id="1.20.80.30">
    <property type="match status" value="1"/>
</dbReference>
<dbReference type="InterPro" id="IPR008279">
    <property type="entry name" value="PEP-util_enz_mobile_dom"/>
</dbReference>
<dbReference type="GO" id="GO:0016301">
    <property type="term" value="F:kinase activity"/>
    <property type="evidence" value="ECO:0007669"/>
    <property type="project" value="UniProtKB-KW"/>
</dbReference>
<feature type="compositionally biased region" description="Basic and acidic residues" evidence="1">
    <location>
        <begin position="483"/>
        <end position="499"/>
    </location>
</feature>
<dbReference type="PANTHER" id="PTHR22931">
    <property type="entry name" value="PHOSPHOENOLPYRUVATE DIKINASE-RELATED"/>
    <property type="match status" value="1"/>
</dbReference>
<dbReference type="Proteomes" id="UP000199494">
    <property type="component" value="Unassembled WGS sequence"/>
</dbReference>
<feature type="region of interest" description="Disordered" evidence="1">
    <location>
        <begin position="482"/>
        <end position="510"/>
    </location>
</feature>
<proteinExistence type="predicted"/>
<dbReference type="PANTHER" id="PTHR22931:SF9">
    <property type="entry name" value="PYRUVATE, PHOSPHATE DIKINASE 1, CHLOROPLASTIC"/>
    <property type="match status" value="1"/>
</dbReference>
<dbReference type="InterPro" id="IPR002192">
    <property type="entry name" value="PPDK_AMP/ATP-bd"/>
</dbReference>
<name>A0A222VS48_9PSEU</name>
<dbReference type="GO" id="GO:0050242">
    <property type="term" value="F:pyruvate, phosphate dikinase activity"/>
    <property type="evidence" value="ECO:0007669"/>
    <property type="project" value="InterPro"/>
</dbReference>
<dbReference type="Pfam" id="PF00391">
    <property type="entry name" value="PEP-utilizers"/>
    <property type="match status" value="1"/>
</dbReference>
<keyword evidence="3" id="KW-1185">Reference proteome</keyword>
<keyword evidence="2" id="KW-0418">Kinase</keyword>
<evidence type="ECO:0000313" key="3">
    <source>
        <dbReference type="Proteomes" id="UP000199494"/>
    </source>
</evidence>
<dbReference type="SUPFAM" id="SSF52009">
    <property type="entry name" value="Phosphohistidine domain"/>
    <property type="match status" value="1"/>
</dbReference>
<dbReference type="InterPro" id="IPR010121">
    <property type="entry name" value="Pyruvate_phosphate_dikinase"/>
</dbReference>
<protein>
    <submittedName>
        <fullName evidence="2">Pyruvate, orthophosphate dikinase</fullName>
    </submittedName>
</protein>
<feature type="region of interest" description="Disordered" evidence="1">
    <location>
        <begin position="209"/>
        <end position="228"/>
    </location>
</feature>
<organism evidence="2 3">
    <name type="scientific">Prauserella marina</name>
    <dbReference type="NCBI Taxonomy" id="530584"/>
    <lineage>
        <taxon>Bacteria</taxon>
        <taxon>Bacillati</taxon>
        <taxon>Actinomycetota</taxon>
        <taxon>Actinomycetes</taxon>
        <taxon>Pseudonocardiales</taxon>
        <taxon>Pseudonocardiaceae</taxon>
        <taxon>Prauserella</taxon>
    </lineage>
</organism>
<dbReference type="EMBL" id="FMZE01000009">
    <property type="protein sequence ID" value="SDD52117.1"/>
    <property type="molecule type" value="Genomic_DNA"/>
</dbReference>
<dbReference type="KEGG" id="pmad:BAY61_19175"/>
<dbReference type="Pfam" id="PF01326">
    <property type="entry name" value="PPDK_N"/>
    <property type="match status" value="2"/>
</dbReference>
<dbReference type="STRING" id="530584.SAMN05421630_109215"/>
<dbReference type="Gene3D" id="3.50.30.10">
    <property type="entry name" value="Phosphohistidine domain"/>
    <property type="match status" value="1"/>
</dbReference>
<dbReference type="Gene3D" id="3.30.470.20">
    <property type="entry name" value="ATP-grasp fold, B domain"/>
    <property type="match status" value="1"/>
</dbReference>
<keyword evidence="2" id="KW-0670">Pyruvate</keyword>
<evidence type="ECO:0000313" key="2">
    <source>
        <dbReference type="EMBL" id="SDD52117.1"/>
    </source>
</evidence>
<dbReference type="OrthoDB" id="9765468at2"/>
<dbReference type="RefSeq" id="WP_091808310.1">
    <property type="nucleotide sequence ID" value="NZ_FMZE01000009.1"/>
</dbReference>
<dbReference type="AlphaFoldDB" id="A0A222VS48"/>
<dbReference type="SUPFAM" id="SSF56059">
    <property type="entry name" value="Glutathione synthetase ATP-binding domain-like"/>
    <property type="match status" value="1"/>
</dbReference>
<gene>
    <name evidence="2" type="ORF">SAMN05421630_109215</name>
</gene>
<dbReference type="Gene3D" id="3.30.1490.20">
    <property type="entry name" value="ATP-grasp fold, A domain"/>
    <property type="match status" value="1"/>
</dbReference>
<reference evidence="2 3" key="1">
    <citation type="submission" date="2016-10" db="EMBL/GenBank/DDBJ databases">
        <authorList>
            <person name="de Groot N.N."/>
        </authorList>
    </citation>
    <scope>NUCLEOTIDE SEQUENCE [LARGE SCALE GENOMIC DNA]</scope>
    <source>
        <strain evidence="2 3">CGMCC 4.5506</strain>
    </source>
</reference>
<evidence type="ECO:0000256" key="1">
    <source>
        <dbReference type="SAM" id="MobiDB-lite"/>
    </source>
</evidence>
<dbReference type="InterPro" id="IPR013815">
    <property type="entry name" value="ATP_grasp_subdomain_1"/>
</dbReference>
<dbReference type="NCBIfam" id="NF004531">
    <property type="entry name" value="PRK05878.1"/>
    <property type="match status" value="1"/>
</dbReference>
<keyword evidence="2" id="KW-0808">Transferase</keyword>
<dbReference type="GO" id="GO:0005524">
    <property type="term" value="F:ATP binding"/>
    <property type="evidence" value="ECO:0007669"/>
    <property type="project" value="InterPro"/>
</dbReference>
<sequence length="510" mass="53454">MIFIRPISPLCTDSPELVGAKAHGLMLLQRLGLPVPPGFVVTTEACRAFLAEGRHPAGFAEELTTAVAGLEATTGRRLGGTPPLAVSVRSGASVSMPGMMNTVLGLGLTTEATAELAEETGDTRFALDSRRRFLTTFAAAGHDTGTRWDHWVPDDAARQLELAIDAVFTSWNTPRARAYRELHGIDDDLGTAVIVQAMVFGNRDERSGTGVAFSRDPGTGENTPSGDVLFGGQGDDVVSGRTTPLPLSALARREPAVWAELLGALRRIEAGYREPAYVEFTYQKGELSLLQTRRALFTGAAAVRCAVDFADERLITRSEALLRVSPRHLELARTPRIAPSADVLASGAGASPGVAVGMIATTTETAVRMAADGEVILARPETSPHDMRGLAAAKGIITARGGAASHAAVVARSLGKPAVVGISGLTVDDVHGTITVAGHTIREGTLVTVDGGTGRVALGAAPVVSGTTEEYPHRLLAWADDVSGDRSRRDDAERLDAGRAKVRANAEDGN</sequence>